<keyword evidence="8 15" id="KW-0547">Nucleotide-binding</keyword>
<keyword evidence="20" id="KW-1185">Reference proteome</keyword>
<keyword evidence="5 19" id="KW-0808">Transferase</keyword>
<dbReference type="AlphaFoldDB" id="A0ABD3CFY2"/>
<evidence type="ECO:0000256" key="14">
    <source>
        <dbReference type="ARBA" id="ARBA00048679"/>
    </source>
</evidence>
<evidence type="ECO:0000256" key="11">
    <source>
        <dbReference type="ARBA" id="ARBA00022840"/>
    </source>
</evidence>
<evidence type="ECO:0000313" key="19">
    <source>
        <dbReference type="EMBL" id="KAL3628246.1"/>
    </source>
</evidence>
<evidence type="ECO:0000256" key="12">
    <source>
        <dbReference type="ARBA" id="ARBA00024334"/>
    </source>
</evidence>
<feature type="compositionally biased region" description="Basic and acidic residues" evidence="17">
    <location>
        <begin position="1"/>
        <end position="20"/>
    </location>
</feature>
<comment type="catalytic activity">
    <reaction evidence="14">
        <text>L-seryl-[protein] + ATP = O-phospho-L-seryl-[protein] + ADP + H(+)</text>
        <dbReference type="Rhea" id="RHEA:17989"/>
        <dbReference type="Rhea" id="RHEA-COMP:9863"/>
        <dbReference type="Rhea" id="RHEA-COMP:11604"/>
        <dbReference type="ChEBI" id="CHEBI:15378"/>
        <dbReference type="ChEBI" id="CHEBI:29999"/>
        <dbReference type="ChEBI" id="CHEBI:30616"/>
        <dbReference type="ChEBI" id="CHEBI:83421"/>
        <dbReference type="ChEBI" id="CHEBI:456216"/>
        <dbReference type="EC" id="2.7.11.1"/>
    </reaction>
</comment>
<feature type="domain" description="Protein kinase" evidence="18">
    <location>
        <begin position="49"/>
        <end position="308"/>
    </location>
</feature>
<evidence type="ECO:0000256" key="3">
    <source>
        <dbReference type="ARBA" id="ARBA00022527"/>
    </source>
</evidence>
<dbReference type="Pfam" id="PF00069">
    <property type="entry name" value="Pkinase"/>
    <property type="match status" value="1"/>
</dbReference>
<gene>
    <name evidence="19" type="primary">CPK25_2</name>
    <name evidence="19" type="ORF">CASFOL_027292</name>
</gene>
<dbReference type="Gene3D" id="3.30.200.20">
    <property type="entry name" value="Phosphorylase Kinase, domain 1"/>
    <property type="match status" value="1"/>
</dbReference>
<dbReference type="SUPFAM" id="SSF56112">
    <property type="entry name" value="Protein kinase-like (PK-like)"/>
    <property type="match status" value="1"/>
</dbReference>
<protein>
    <recommendedName>
        <fullName evidence="2">non-specific serine/threonine protein kinase</fullName>
        <ecNumber evidence="2">2.7.11.1</ecNumber>
    </recommendedName>
</protein>
<evidence type="ECO:0000256" key="9">
    <source>
        <dbReference type="ARBA" id="ARBA00022777"/>
    </source>
</evidence>
<dbReference type="PROSITE" id="PS50011">
    <property type="entry name" value="PROTEIN_KINASE_DOM"/>
    <property type="match status" value="1"/>
</dbReference>
<keyword evidence="3 16" id="KW-0723">Serine/threonine-protein kinase</keyword>
<keyword evidence="7" id="KW-0677">Repeat</keyword>
<dbReference type="EC" id="2.7.11.1" evidence="2"/>
<evidence type="ECO:0000256" key="8">
    <source>
        <dbReference type="ARBA" id="ARBA00022741"/>
    </source>
</evidence>
<evidence type="ECO:0000259" key="18">
    <source>
        <dbReference type="PROSITE" id="PS50011"/>
    </source>
</evidence>
<evidence type="ECO:0000256" key="6">
    <source>
        <dbReference type="ARBA" id="ARBA00022723"/>
    </source>
</evidence>
<evidence type="ECO:0000256" key="13">
    <source>
        <dbReference type="ARBA" id="ARBA00047899"/>
    </source>
</evidence>
<comment type="similarity">
    <text evidence="12">Belongs to the protein kinase superfamily. Ser/Thr protein kinase family. CDPK subfamily.</text>
</comment>
<dbReference type="InterPro" id="IPR008271">
    <property type="entry name" value="Ser/Thr_kinase_AS"/>
</dbReference>
<comment type="similarity">
    <text evidence="1">Belongs to the protein kinase superfamily. CAMK Ser/Thr protein kinase family. CaMK subfamily.</text>
</comment>
<evidence type="ECO:0000256" key="5">
    <source>
        <dbReference type="ARBA" id="ARBA00022679"/>
    </source>
</evidence>
<dbReference type="FunFam" id="3.30.200.20:FF:000004">
    <property type="entry name" value="Calcium-dependent protein kinase 1"/>
    <property type="match status" value="1"/>
</dbReference>
<dbReference type="Proteomes" id="UP001632038">
    <property type="component" value="Unassembled WGS sequence"/>
</dbReference>
<reference evidence="20" key="1">
    <citation type="journal article" date="2024" name="IScience">
        <title>Strigolactones Initiate the Formation of Haustorium-like Structures in Castilleja.</title>
        <authorList>
            <person name="Buerger M."/>
            <person name="Peterson D."/>
            <person name="Chory J."/>
        </authorList>
    </citation>
    <scope>NUCLEOTIDE SEQUENCE [LARGE SCALE GENOMIC DNA]</scope>
</reference>
<dbReference type="GO" id="GO:0004674">
    <property type="term" value="F:protein serine/threonine kinase activity"/>
    <property type="evidence" value="ECO:0007669"/>
    <property type="project" value="UniProtKB-KW"/>
</dbReference>
<dbReference type="GO" id="GO:0046872">
    <property type="term" value="F:metal ion binding"/>
    <property type="evidence" value="ECO:0007669"/>
    <property type="project" value="UniProtKB-KW"/>
</dbReference>
<keyword evidence="4" id="KW-0597">Phosphoprotein</keyword>
<dbReference type="EMBL" id="JAVIJP010000036">
    <property type="protein sequence ID" value="KAL3628246.1"/>
    <property type="molecule type" value="Genomic_DNA"/>
</dbReference>
<accession>A0ABD3CFY2</accession>
<dbReference type="FunFam" id="1.10.510.10:FF:000178">
    <property type="entry name" value="Calcium-dependent protein kinase 5"/>
    <property type="match status" value="1"/>
</dbReference>
<dbReference type="PANTHER" id="PTHR24349">
    <property type="entry name" value="SERINE/THREONINE-PROTEIN KINASE"/>
    <property type="match status" value="1"/>
</dbReference>
<dbReference type="InterPro" id="IPR017441">
    <property type="entry name" value="Protein_kinase_ATP_BS"/>
</dbReference>
<evidence type="ECO:0000256" key="10">
    <source>
        <dbReference type="ARBA" id="ARBA00022837"/>
    </source>
</evidence>
<dbReference type="PROSITE" id="PS00107">
    <property type="entry name" value="PROTEIN_KINASE_ATP"/>
    <property type="match status" value="1"/>
</dbReference>
<sequence length="333" mass="37524">MKIEDTKPYRSSESEPRSAEPTKPNNAKSFGLRVDSILGTKTGHFKEHYELGHELGHGQYGHTHLCVEKKTRINYACKSISKGRLLTNEDVDDVRREIEIMHHLSGTHPNVISIRGAYEDDVSVHVVMELCRGGELFDRIEKNGPFSEKKAAQITRSIVGVIETCHVFGVMHRDLKPENFLFVDEGADSELKMIDFGLSVFFKPGELFGEAVGSPEYMAPEVIDDIYGPEADIWSAGVILYVLLSGMLPFWGESDEEIFEGVLHSDIDFSSYPWPNISGSAKDLVKRMLERNPKRRITAHQVLCHPWMQDEGVAEYKPLNLAVLSHLKDIKVS</sequence>
<proteinExistence type="inferred from homology"/>
<keyword evidence="9 19" id="KW-0418">Kinase</keyword>
<evidence type="ECO:0000313" key="20">
    <source>
        <dbReference type="Proteomes" id="UP001632038"/>
    </source>
</evidence>
<name>A0ABD3CFY2_9LAMI</name>
<dbReference type="PROSITE" id="PS00108">
    <property type="entry name" value="PROTEIN_KINASE_ST"/>
    <property type="match status" value="1"/>
</dbReference>
<comment type="catalytic activity">
    <reaction evidence="13">
        <text>L-threonyl-[protein] + ATP = O-phospho-L-threonyl-[protein] + ADP + H(+)</text>
        <dbReference type="Rhea" id="RHEA:46608"/>
        <dbReference type="Rhea" id="RHEA-COMP:11060"/>
        <dbReference type="Rhea" id="RHEA-COMP:11605"/>
        <dbReference type="ChEBI" id="CHEBI:15378"/>
        <dbReference type="ChEBI" id="CHEBI:30013"/>
        <dbReference type="ChEBI" id="CHEBI:30616"/>
        <dbReference type="ChEBI" id="CHEBI:61977"/>
        <dbReference type="ChEBI" id="CHEBI:456216"/>
        <dbReference type="EC" id="2.7.11.1"/>
    </reaction>
</comment>
<evidence type="ECO:0000256" key="1">
    <source>
        <dbReference type="ARBA" id="ARBA00005354"/>
    </source>
</evidence>
<dbReference type="GO" id="GO:0005524">
    <property type="term" value="F:ATP binding"/>
    <property type="evidence" value="ECO:0007669"/>
    <property type="project" value="UniProtKB-UniRule"/>
</dbReference>
<evidence type="ECO:0000256" key="7">
    <source>
        <dbReference type="ARBA" id="ARBA00022737"/>
    </source>
</evidence>
<keyword evidence="6" id="KW-0479">Metal-binding</keyword>
<evidence type="ECO:0000256" key="17">
    <source>
        <dbReference type="SAM" id="MobiDB-lite"/>
    </source>
</evidence>
<keyword evidence="11 15" id="KW-0067">ATP-binding</keyword>
<organism evidence="19 20">
    <name type="scientific">Castilleja foliolosa</name>
    <dbReference type="NCBI Taxonomy" id="1961234"/>
    <lineage>
        <taxon>Eukaryota</taxon>
        <taxon>Viridiplantae</taxon>
        <taxon>Streptophyta</taxon>
        <taxon>Embryophyta</taxon>
        <taxon>Tracheophyta</taxon>
        <taxon>Spermatophyta</taxon>
        <taxon>Magnoliopsida</taxon>
        <taxon>eudicotyledons</taxon>
        <taxon>Gunneridae</taxon>
        <taxon>Pentapetalae</taxon>
        <taxon>asterids</taxon>
        <taxon>lamiids</taxon>
        <taxon>Lamiales</taxon>
        <taxon>Orobanchaceae</taxon>
        <taxon>Pedicularideae</taxon>
        <taxon>Castillejinae</taxon>
        <taxon>Castilleja</taxon>
    </lineage>
</organism>
<comment type="caution">
    <text evidence="19">The sequence shown here is derived from an EMBL/GenBank/DDBJ whole genome shotgun (WGS) entry which is preliminary data.</text>
</comment>
<keyword evidence="10" id="KW-0106">Calcium</keyword>
<evidence type="ECO:0000256" key="2">
    <source>
        <dbReference type="ARBA" id="ARBA00012513"/>
    </source>
</evidence>
<dbReference type="InterPro" id="IPR050205">
    <property type="entry name" value="CDPK_Ser/Thr_kinases"/>
</dbReference>
<evidence type="ECO:0000256" key="15">
    <source>
        <dbReference type="PROSITE-ProRule" id="PRU10141"/>
    </source>
</evidence>
<dbReference type="Gene3D" id="1.10.510.10">
    <property type="entry name" value="Transferase(Phosphotransferase) domain 1"/>
    <property type="match status" value="1"/>
</dbReference>
<dbReference type="CDD" id="cd05117">
    <property type="entry name" value="STKc_CAMK"/>
    <property type="match status" value="1"/>
</dbReference>
<dbReference type="InterPro" id="IPR000719">
    <property type="entry name" value="Prot_kinase_dom"/>
</dbReference>
<evidence type="ECO:0000256" key="4">
    <source>
        <dbReference type="ARBA" id="ARBA00022553"/>
    </source>
</evidence>
<dbReference type="SMART" id="SM00220">
    <property type="entry name" value="S_TKc"/>
    <property type="match status" value="1"/>
</dbReference>
<dbReference type="InterPro" id="IPR011009">
    <property type="entry name" value="Kinase-like_dom_sf"/>
</dbReference>
<evidence type="ECO:0000256" key="16">
    <source>
        <dbReference type="RuleBase" id="RU000304"/>
    </source>
</evidence>
<feature type="region of interest" description="Disordered" evidence="17">
    <location>
        <begin position="1"/>
        <end position="31"/>
    </location>
</feature>
<feature type="binding site" evidence="15">
    <location>
        <position position="78"/>
    </location>
    <ligand>
        <name>ATP</name>
        <dbReference type="ChEBI" id="CHEBI:30616"/>
    </ligand>
</feature>